<sequence>MCPIFAGTDCKSAQSGFDINTSQLKQNGYNVKGLGQKWVDDTFEIFDDRINSVKAEWTENINYPGGESLGYKEFINVYENTYDQIEAVKATTFYKTMSSRKFINIKDILINQGYIKVILTK</sequence>
<evidence type="ECO:0000313" key="1">
    <source>
        <dbReference type="EMBL" id="ABQ05094.1"/>
    </source>
</evidence>
<proteinExistence type="predicted"/>
<reference evidence="1 2" key="1">
    <citation type="journal article" date="2009" name="Appl. Environ. Microbiol.">
        <title>Novel features of the polysaccharide-digesting gliding bacterium Flavobacterium johnsoniae as revealed by genome sequence analysis.</title>
        <authorList>
            <person name="McBride M.J."/>
            <person name="Xie G."/>
            <person name="Martens E.C."/>
            <person name="Lapidus A."/>
            <person name="Henrissat B."/>
            <person name="Rhodes R.G."/>
            <person name="Goltsman E."/>
            <person name="Wang W."/>
            <person name="Xu J."/>
            <person name="Hunnicutt D.W."/>
            <person name="Staroscik A.M."/>
            <person name="Hoover T.R."/>
            <person name="Cheng Y.Q."/>
            <person name="Stein J.L."/>
        </authorList>
    </citation>
    <scope>NUCLEOTIDE SEQUENCE [LARGE SCALE GENOMIC DNA]</scope>
    <source>
        <strain evidence="2">ATCC 17061 / DSM 2064 / JCM 8514 / BCRC 14874 / CCUG 350202 / NBRC 14942 / NCIMB 11054 / UW101</strain>
    </source>
</reference>
<dbReference type="KEGG" id="fjo:Fjoh_2064"/>
<accession>A5FI70</accession>
<dbReference type="STRING" id="376686.Fjoh_2064"/>
<dbReference type="RefSeq" id="WP_012024134.1">
    <property type="nucleotide sequence ID" value="NC_009441.1"/>
</dbReference>
<protein>
    <submittedName>
        <fullName evidence="1">Uncharacterized protein</fullName>
    </submittedName>
</protein>
<evidence type="ECO:0000313" key="2">
    <source>
        <dbReference type="Proteomes" id="UP000006694"/>
    </source>
</evidence>
<keyword evidence="2" id="KW-1185">Reference proteome</keyword>
<dbReference type="GeneID" id="31764965"/>
<organism evidence="1 2">
    <name type="scientific">Flavobacterium johnsoniae (strain ATCC 17061 / DSM 2064 / JCM 8514 / BCRC 14874 / CCUG 350202 / NBRC 14942 / NCIMB 11054 / UW101)</name>
    <name type="common">Cytophaga johnsonae</name>
    <dbReference type="NCBI Taxonomy" id="376686"/>
    <lineage>
        <taxon>Bacteria</taxon>
        <taxon>Pseudomonadati</taxon>
        <taxon>Bacteroidota</taxon>
        <taxon>Flavobacteriia</taxon>
        <taxon>Flavobacteriales</taxon>
        <taxon>Flavobacteriaceae</taxon>
        <taxon>Flavobacterium</taxon>
    </lineage>
</organism>
<dbReference type="AlphaFoldDB" id="A5FI70"/>
<dbReference type="EMBL" id="CP000685">
    <property type="protein sequence ID" value="ABQ05094.1"/>
    <property type="molecule type" value="Genomic_DNA"/>
</dbReference>
<name>A5FI70_FLAJ1</name>
<dbReference type="Proteomes" id="UP000006694">
    <property type="component" value="Chromosome"/>
</dbReference>
<dbReference type="HOGENOM" id="CLU_2034615_0_0_10"/>
<dbReference type="OrthoDB" id="1332052at2"/>
<gene>
    <name evidence="1" type="ordered locus">Fjoh_2064</name>
</gene>